<dbReference type="EMBL" id="VSRR010064931">
    <property type="protein sequence ID" value="MPC84259.1"/>
    <property type="molecule type" value="Genomic_DNA"/>
</dbReference>
<protein>
    <submittedName>
        <fullName evidence="1">Uncharacterized protein</fullName>
    </submittedName>
</protein>
<gene>
    <name evidence="1" type="ORF">E2C01_078990</name>
</gene>
<dbReference type="AlphaFoldDB" id="A0A5B7IQ77"/>
<accession>A0A5B7IQ77</accession>
<name>A0A5B7IQ77_PORTR</name>
<proteinExistence type="predicted"/>
<keyword evidence="2" id="KW-1185">Reference proteome</keyword>
<dbReference type="Proteomes" id="UP000324222">
    <property type="component" value="Unassembled WGS sequence"/>
</dbReference>
<organism evidence="1 2">
    <name type="scientific">Portunus trituberculatus</name>
    <name type="common">Swimming crab</name>
    <name type="synonym">Neptunus trituberculatus</name>
    <dbReference type="NCBI Taxonomy" id="210409"/>
    <lineage>
        <taxon>Eukaryota</taxon>
        <taxon>Metazoa</taxon>
        <taxon>Ecdysozoa</taxon>
        <taxon>Arthropoda</taxon>
        <taxon>Crustacea</taxon>
        <taxon>Multicrustacea</taxon>
        <taxon>Malacostraca</taxon>
        <taxon>Eumalacostraca</taxon>
        <taxon>Eucarida</taxon>
        <taxon>Decapoda</taxon>
        <taxon>Pleocyemata</taxon>
        <taxon>Brachyura</taxon>
        <taxon>Eubrachyura</taxon>
        <taxon>Portunoidea</taxon>
        <taxon>Portunidae</taxon>
        <taxon>Portuninae</taxon>
        <taxon>Portunus</taxon>
    </lineage>
</organism>
<evidence type="ECO:0000313" key="1">
    <source>
        <dbReference type="EMBL" id="MPC84259.1"/>
    </source>
</evidence>
<reference evidence="1 2" key="1">
    <citation type="submission" date="2019-05" db="EMBL/GenBank/DDBJ databases">
        <title>Another draft genome of Portunus trituberculatus and its Hox gene families provides insights of decapod evolution.</title>
        <authorList>
            <person name="Jeong J.-H."/>
            <person name="Song I."/>
            <person name="Kim S."/>
            <person name="Choi T."/>
            <person name="Kim D."/>
            <person name="Ryu S."/>
            <person name="Kim W."/>
        </authorList>
    </citation>
    <scope>NUCLEOTIDE SEQUENCE [LARGE SCALE GENOMIC DNA]</scope>
    <source>
        <tissue evidence="1">Muscle</tissue>
    </source>
</reference>
<sequence>MFLKLYKITNIVTRMNMKTRNGTEEINPFSTMTHFILFFLSIS</sequence>
<evidence type="ECO:0000313" key="2">
    <source>
        <dbReference type="Proteomes" id="UP000324222"/>
    </source>
</evidence>
<comment type="caution">
    <text evidence="1">The sequence shown here is derived from an EMBL/GenBank/DDBJ whole genome shotgun (WGS) entry which is preliminary data.</text>
</comment>